<proteinExistence type="inferred from homology"/>
<name>A0A917C814_9PROT</name>
<dbReference type="SUPFAM" id="SSF56349">
    <property type="entry name" value="DNA breaking-rejoining enzymes"/>
    <property type="match status" value="1"/>
</dbReference>
<dbReference type="PANTHER" id="PTHR30349">
    <property type="entry name" value="PHAGE INTEGRASE-RELATED"/>
    <property type="match status" value="1"/>
</dbReference>
<dbReference type="EMBL" id="BMHV01000062">
    <property type="protein sequence ID" value="GGF76938.1"/>
    <property type="molecule type" value="Genomic_DNA"/>
</dbReference>
<dbReference type="Pfam" id="PF00589">
    <property type="entry name" value="Phage_integrase"/>
    <property type="match status" value="1"/>
</dbReference>
<comment type="similarity">
    <text evidence="1">Belongs to the 'phage' integrase family.</text>
</comment>
<dbReference type="RefSeq" id="WP_188667395.1">
    <property type="nucleotide sequence ID" value="NZ_BMHV01000062.1"/>
</dbReference>
<protein>
    <recommendedName>
        <fullName evidence="5">Tyr recombinase domain-containing protein</fullName>
    </recommendedName>
</protein>
<dbReference type="InterPro" id="IPR002104">
    <property type="entry name" value="Integrase_catalytic"/>
</dbReference>
<organism evidence="6 7">
    <name type="scientific">Terasakiella brassicae</name>
    <dbReference type="NCBI Taxonomy" id="1634917"/>
    <lineage>
        <taxon>Bacteria</taxon>
        <taxon>Pseudomonadati</taxon>
        <taxon>Pseudomonadota</taxon>
        <taxon>Alphaproteobacteria</taxon>
        <taxon>Rhodospirillales</taxon>
        <taxon>Terasakiellaceae</taxon>
        <taxon>Terasakiella</taxon>
    </lineage>
</organism>
<evidence type="ECO:0000256" key="3">
    <source>
        <dbReference type="ARBA" id="ARBA00023125"/>
    </source>
</evidence>
<evidence type="ECO:0000256" key="1">
    <source>
        <dbReference type="ARBA" id="ARBA00008857"/>
    </source>
</evidence>
<reference evidence="6" key="1">
    <citation type="journal article" date="2014" name="Int. J. Syst. Evol. Microbiol.">
        <title>Complete genome sequence of Corynebacterium casei LMG S-19264T (=DSM 44701T), isolated from a smear-ripened cheese.</title>
        <authorList>
            <consortium name="US DOE Joint Genome Institute (JGI-PGF)"/>
            <person name="Walter F."/>
            <person name="Albersmeier A."/>
            <person name="Kalinowski J."/>
            <person name="Ruckert C."/>
        </authorList>
    </citation>
    <scope>NUCLEOTIDE SEQUENCE</scope>
    <source>
        <strain evidence="6">CGMCC 1.15254</strain>
    </source>
</reference>
<dbReference type="InterPro" id="IPR050090">
    <property type="entry name" value="Tyrosine_recombinase_XerCD"/>
</dbReference>
<accession>A0A917C814</accession>
<feature type="domain" description="Tyr recombinase" evidence="5">
    <location>
        <begin position="4"/>
        <end position="195"/>
    </location>
</feature>
<dbReference type="Gene3D" id="1.10.443.10">
    <property type="entry name" value="Intergrase catalytic core"/>
    <property type="match status" value="1"/>
</dbReference>
<sequence length="198" mass="22198">MREGKAAVLTEQQLTRLFKIIKTERHAERNLAICYMSFGLGLRVGEIATLRVHDVLDTSGELRDHFQITRANSKTNTNREVFLTNPRVRRSVSRYIEQRQSEEGVAFNTNSFLFRSQKASAFTPNTMQQMIKRLFRRAGLPESASSHSGRRGFATSLIARGIDLKSVSVLMGHATVNQTAAYAESNPHVLKNVAATAF</sequence>
<keyword evidence="3" id="KW-0238">DNA-binding</keyword>
<evidence type="ECO:0000256" key="4">
    <source>
        <dbReference type="ARBA" id="ARBA00023172"/>
    </source>
</evidence>
<dbReference type="CDD" id="cd00397">
    <property type="entry name" value="DNA_BRE_C"/>
    <property type="match status" value="1"/>
</dbReference>
<evidence type="ECO:0000256" key="2">
    <source>
        <dbReference type="ARBA" id="ARBA00022908"/>
    </source>
</evidence>
<evidence type="ECO:0000259" key="5">
    <source>
        <dbReference type="PROSITE" id="PS51898"/>
    </source>
</evidence>
<dbReference type="InterPro" id="IPR011010">
    <property type="entry name" value="DNA_brk_join_enz"/>
</dbReference>
<gene>
    <name evidence="6" type="ORF">GCM10011332_33630</name>
</gene>
<evidence type="ECO:0000313" key="6">
    <source>
        <dbReference type="EMBL" id="GGF76938.1"/>
    </source>
</evidence>
<dbReference type="GO" id="GO:0006310">
    <property type="term" value="P:DNA recombination"/>
    <property type="evidence" value="ECO:0007669"/>
    <property type="project" value="UniProtKB-KW"/>
</dbReference>
<reference evidence="6" key="2">
    <citation type="submission" date="2020-09" db="EMBL/GenBank/DDBJ databases">
        <authorList>
            <person name="Sun Q."/>
            <person name="Zhou Y."/>
        </authorList>
    </citation>
    <scope>NUCLEOTIDE SEQUENCE</scope>
    <source>
        <strain evidence="6">CGMCC 1.15254</strain>
    </source>
</reference>
<dbReference type="Proteomes" id="UP000632498">
    <property type="component" value="Unassembled WGS sequence"/>
</dbReference>
<dbReference type="PANTHER" id="PTHR30349:SF41">
    <property type="entry name" value="INTEGRASE_RECOMBINASE PROTEIN MJ0367-RELATED"/>
    <property type="match status" value="1"/>
</dbReference>
<dbReference type="InterPro" id="IPR013762">
    <property type="entry name" value="Integrase-like_cat_sf"/>
</dbReference>
<dbReference type="PROSITE" id="PS51898">
    <property type="entry name" value="TYR_RECOMBINASE"/>
    <property type="match status" value="1"/>
</dbReference>
<dbReference type="GO" id="GO:0015074">
    <property type="term" value="P:DNA integration"/>
    <property type="evidence" value="ECO:0007669"/>
    <property type="project" value="UniProtKB-KW"/>
</dbReference>
<keyword evidence="7" id="KW-1185">Reference proteome</keyword>
<dbReference type="GO" id="GO:0003677">
    <property type="term" value="F:DNA binding"/>
    <property type="evidence" value="ECO:0007669"/>
    <property type="project" value="UniProtKB-KW"/>
</dbReference>
<comment type="caution">
    <text evidence="6">The sequence shown here is derived from an EMBL/GenBank/DDBJ whole genome shotgun (WGS) entry which is preliminary data.</text>
</comment>
<dbReference type="AlphaFoldDB" id="A0A917C814"/>
<evidence type="ECO:0000313" key="7">
    <source>
        <dbReference type="Proteomes" id="UP000632498"/>
    </source>
</evidence>
<keyword evidence="4" id="KW-0233">DNA recombination</keyword>
<keyword evidence="2" id="KW-0229">DNA integration</keyword>